<dbReference type="OrthoDB" id="9997102at2759"/>
<dbReference type="EMBL" id="CAOQHR010000008">
    <property type="protein sequence ID" value="CAI6338678.1"/>
    <property type="molecule type" value="Genomic_DNA"/>
</dbReference>
<dbReference type="InterPro" id="IPR051164">
    <property type="entry name" value="NmrA-like_oxidored"/>
</dbReference>
<reference evidence="4" key="1">
    <citation type="submission" date="2023-01" db="EMBL/GenBank/DDBJ databases">
        <authorList>
            <person name="Van Ghelder C."/>
            <person name="Rancurel C."/>
        </authorList>
    </citation>
    <scope>NUCLEOTIDE SEQUENCE</scope>
    <source>
        <strain evidence="4">CNCM I-4278</strain>
    </source>
</reference>
<evidence type="ECO:0000313" key="5">
    <source>
        <dbReference type="Proteomes" id="UP001152607"/>
    </source>
</evidence>
<protein>
    <recommendedName>
        <fullName evidence="3">NmrA-like domain-containing protein</fullName>
    </recommendedName>
</protein>
<keyword evidence="2" id="KW-0521">NADP</keyword>
<gene>
    <name evidence="4" type="ORF">PDIGIT_LOCUS11810</name>
</gene>
<evidence type="ECO:0000259" key="3">
    <source>
        <dbReference type="Pfam" id="PF05368"/>
    </source>
</evidence>
<evidence type="ECO:0000313" key="4">
    <source>
        <dbReference type="EMBL" id="CAI6338678.1"/>
    </source>
</evidence>
<evidence type="ECO:0000256" key="1">
    <source>
        <dbReference type="ARBA" id="ARBA00006328"/>
    </source>
</evidence>
<keyword evidence="5" id="KW-1185">Reference proteome</keyword>
<sequence>MATLHVLVVGATGKQGHATIAALEASARQTPPVRILALTRSSKSIQAQNLISEFPEIDIVEGNVSQPEPIFDAYPNITSIFLVTVPPNDEQQALPMINAAISRNIPHIVFGSVDRGGDTLSWTNETTVPHFAAKHRIELHLRAATKGTRTNWTILRPAGFMDNYTPGFFGKMMAGLWATMPPDRKMQLVSVKDIGVVAAKALLDVNGWKEKSIGIAGDELTFGEADAIFHNILGYSMPRIWSMPSHALRWGVEDARSSMDWFEKVGFGVDIQALREQGFETQNFEQWLRSSGHISPQTT</sequence>
<dbReference type="GO" id="GO:0005634">
    <property type="term" value="C:nucleus"/>
    <property type="evidence" value="ECO:0007669"/>
    <property type="project" value="TreeGrafter"/>
</dbReference>
<dbReference type="InterPro" id="IPR036291">
    <property type="entry name" value="NAD(P)-bd_dom_sf"/>
</dbReference>
<dbReference type="InterPro" id="IPR008030">
    <property type="entry name" value="NmrA-like"/>
</dbReference>
<evidence type="ECO:0000256" key="2">
    <source>
        <dbReference type="ARBA" id="ARBA00022857"/>
    </source>
</evidence>
<name>A0A9W4UL69_9PLEO</name>
<dbReference type="Gene3D" id="3.40.50.720">
    <property type="entry name" value="NAD(P)-binding Rossmann-like Domain"/>
    <property type="match status" value="1"/>
</dbReference>
<dbReference type="Pfam" id="PF05368">
    <property type="entry name" value="NmrA"/>
    <property type="match status" value="1"/>
</dbReference>
<dbReference type="Proteomes" id="UP001152607">
    <property type="component" value="Unassembled WGS sequence"/>
</dbReference>
<dbReference type="PANTHER" id="PTHR42748">
    <property type="entry name" value="NITROGEN METABOLITE REPRESSION PROTEIN NMRA FAMILY MEMBER"/>
    <property type="match status" value="1"/>
</dbReference>
<comment type="caution">
    <text evidence="4">The sequence shown here is derived from an EMBL/GenBank/DDBJ whole genome shotgun (WGS) entry which is preliminary data.</text>
</comment>
<dbReference type="PANTHER" id="PTHR42748:SF7">
    <property type="entry name" value="NMRA LIKE REDOX SENSOR 1-RELATED"/>
    <property type="match status" value="1"/>
</dbReference>
<accession>A0A9W4UL69</accession>
<dbReference type="AlphaFoldDB" id="A0A9W4UL69"/>
<proteinExistence type="inferred from homology"/>
<comment type="similarity">
    <text evidence="1">Belongs to the NmrA-type oxidoreductase family.</text>
</comment>
<feature type="domain" description="NmrA-like" evidence="3">
    <location>
        <begin position="5"/>
        <end position="235"/>
    </location>
</feature>
<dbReference type="Gene3D" id="3.90.25.10">
    <property type="entry name" value="UDP-galactose 4-epimerase, domain 1"/>
    <property type="match status" value="1"/>
</dbReference>
<organism evidence="4 5">
    <name type="scientific">Periconia digitata</name>
    <dbReference type="NCBI Taxonomy" id="1303443"/>
    <lineage>
        <taxon>Eukaryota</taxon>
        <taxon>Fungi</taxon>
        <taxon>Dikarya</taxon>
        <taxon>Ascomycota</taxon>
        <taxon>Pezizomycotina</taxon>
        <taxon>Dothideomycetes</taxon>
        <taxon>Pleosporomycetidae</taxon>
        <taxon>Pleosporales</taxon>
        <taxon>Massarineae</taxon>
        <taxon>Periconiaceae</taxon>
        <taxon>Periconia</taxon>
    </lineage>
</organism>
<dbReference type="SUPFAM" id="SSF51735">
    <property type="entry name" value="NAD(P)-binding Rossmann-fold domains"/>
    <property type="match status" value="1"/>
</dbReference>